<keyword evidence="9" id="KW-0012">Acyltransferase</keyword>
<evidence type="ECO:0000313" key="14">
    <source>
        <dbReference type="Proteomes" id="UP000660729"/>
    </source>
</evidence>
<dbReference type="SUPFAM" id="SSF55729">
    <property type="entry name" value="Acyl-CoA N-acyltransferases (Nat)"/>
    <property type="match status" value="1"/>
</dbReference>
<dbReference type="GO" id="GO:0000785">
    <property type="term" value="C:chromatin"/>
    <property type="evidence" value="ECO:0007669"/>
    <property type="project" value="TreeGrafter"/>
</dbReference>
<dbReference type="PANTHER" id="PTHR45884">
    <property type="entry name" value="N-ACETYLTRANSFERASE ECO"/>
    <property type="match status" value="1"/>
</dbReference>
<proteinExistence type="inferred from homology"/>
<feature type="domain" description="N-acetyltransferase ESCO zinc-finger" evidence="11">
    <location>
        <begin position="115"/>
        <end position="152"/>
    </location>
</feature>
<dbReference type="Proteomes" id="UP000660729">
    <property type="component" value="Unassembled WGS sequence"/>
</dbReference>
<keyword evidence="5" id="KW-0863">Zinc-finger</keyword>
<dbReference type="PANTHER" id="PTHR45884:SF2">
    <property type="entry name" value="N-ACETYLTRANSFERASE ECO"/>
    <property type="match status" value="1"/>
</dbReference>
<keyword evidence="4" id="KW-0479">Metal-binding</keyword>
<dbReference type="Pfam" id="PF13878">
    <property type="entry name" value="zf-C2H2_3"/>
    <property type="match status" value="1"/>
</dbReference>
<dbReference type="AlphaFoldDB" id="A0A8H6RS10"/>
<feature type="domain" description="N-acetyltransferase ESCO acetyl-transferase" evidence="12">
    <location>
        <begin position="326"/>
        <end position="360"/>
    </location>
</feature>
<name>A0A8H6RS10_9PEZI</name>
<evidence type="ECO:0000259" key="12">
    <source>
        <dbReference type="Pfam" id="PF13880"/>
    </source>
</evidence>
<dbReference type="GO" id="GO:0008270">
    <property type="term" value="F:zinc ion binding"/>
    <property type="evidence" value="ECO:0007669"/>
    <property type="project" value="UniProtKB-KW"/>
</dbReference>
<dbReference type="InterPro" id="IPR028009">
    <property type="entry name" value="ESCO_Acetyltransf_dom"/>
</dbReference>
<feature type="compositionally biased region" description="Basic and acidic residues" evidence="10">
    <location>
        <begin position="56"/>
        <end position="66"/>
    </location>
</feature>
<dbReference type="GO" id="GO:0005634">
    <property type="term" value="C:nucleus"/>
    <property type="evidence" value="ECO:0007669"/>
    <property type="project" value="UniProtKB-SubCell"/>
</dbReference>
<dbReference type="Pfam" id="PF13880">
    <property type="entry name" value="Acetyltransf_13"/>
    <property type="match status" value="2"/>
</dbReference>
<accession>A0A8H6RS10</accession>
<evidence type="ECO:0000256" key="8">
    <source>
        <dbReference type="ARBA" id="ARBA00023306"/>
    </source>
</evidence>
<gene>
    <name evidence="13" type="ORF">HII31_02560</name>
</gene>
<evidence type="ECO:0000256" key="10">
    <source>
        <dbReference type="SAM" id="MobiDB-lite"/>
    </source>
</evidence>
<dbReference type="EMBL" id="JABCIY010000031">
    <property type="protein sequence ID" value="KAF7196159.1"/>
    <property type="molecule type" value="Genomic_DNA"/>
</dbReference>
<evidence type="ECO:0000256" key="1">
    <source>
        <dbReference type="ARBA" id="ARBA00004123"/>
    </source>
</evidence>
<keyword evidence="14" id="KW-1185">Reference proteome</keyword>
<evidence type="ECO:0000259" key="11">
    <source>
        <dbReference type="Pfam" id="PF13878"/>
    </source>
</evidence>
<comment type="subcellular location">
    <subcellularLocation>
        <location evidence="1">Nucleus</location>
    </subcellularLocation>
</comment>
<evidence type="ECO:0000256" key="6">
    <source>
        <dbReference type="ARBA" id="ARBA00022833"/>
    </source>
</evidence>
<keyword evidence="7" id="KW-0539">Nucleus</keyword>
<comment type="similarity">
    <text evidence="2">Belongs to the acetyltransferase family. ECO subfamily.</text>
</comment>
<dbReference type="InterPro" id="IPR028005">
    <property type="entry name" value="AcTrfase_ESCO_Znf_dom"/>
</dbReference>
<dbReference type="CDD" id="cd04301">
    <property type="entry name" value="NAT_SF"/>
    <property type="match status" value="1"/>
</dbReference>
<dbReference type="OrthoDB" id="428854at2759"/>
<dbReference type="GO" id="GO:0061733">
    <property type="term" value="F:protein-lysine-acetyltransferase activity"/>
    <property type="evidence" value="ECO:0007669"/>
    <property type="project" value="TreeGrafter"/>
</dbReference>
<keyword evidence="3 13" id="KW-0808">Transferase</keyword>
<evidence type="ECO:0000256" key="5">
    <source>
        <dbReference type="ARBA" id="ARBA00022771"/>
    </source>
</evidence>
<sequence length="424" mass="47138">MTMMEMAAVGSEDTAPSSTPTRAVFSSDGIDRREGTPSSSPPCFPWELGRETTSTKPDRARSDAEQKTASPLKRPVRNAFSILGKRKPLEATTDNARPPSKLRKSNAKDKDDESQMQMSLGQAVQKKCSTCGMEYTASSAEDRKLHDKYHKQNLEGYDVGKDFVSRTKQWRKHYGVFPGVKAGDTIVYLDCFDHGKRKNRGQAVLNIVQRELGAVPIPEPQIWDLKAAQYESDRDVKYKAYLYIRGTKCVGFLLVQKIGKAYRVTRPAGVQSRAETTPAAEDSTPGKGAVAALKARKQRETATENAIVQEMEEAAQHQIHLSNDTHPAVIGISRIWTSSTVRGQGIAKRLIEVAIKRHNIMAVDNAREKADWEVKGEKTAASLCGHVERIEHKEEVAFSQPTDAGAKLARKWYGRAYGWSVYLE</sequence>
<evidence type="ECO:0000256" key="7">
    <source>
        <dbReference type="ARBA" id="ARBA00023242"/>
    </source>
</evidence>
<evidence type="ECO:0000313" key="13">
    <source>
        <dbReference type="EMBL" id="KAF7196159.1"/>
    </source>
</evidence>
<dbReference type="InterPro" id="IPR016181">
    <property type="entry name" value="Acyl_CoA_acyltransferase"/>
</dbReference>
<organism evidence="13 14">
    <name type="scientific">Pseudocercospora fuligena</name>
    <dbReference type="NCBI Taxonomy" id="685502"/>
    <lineage>
        <taxon>Eukaryota</taxon>
        <taxon>Fungi</taxon>
        <taxon>Dikarya</taxon>
        <taxon>Ascomycota</taxon>
        <taxon>Pezizomycotina</taxon>
        <taxon>Dothideomycetes</taxon>
        <taxon>Dothideomycetidae</taxon>
        <taxon>Mycosphaerellales</taxon>
        <taxon>Mycosphaerellaceae</taxon>
        <taxon>Pseudocercospora</taxon>
    </lineage>
</organism>
<evidence type="ECO:0000256" key="3">
    <source>
        <dbReference type="ARBA" id="ARBA00022679"/>
    </source>
</evidence>
<comment type="caution">
    <text evidence="13">The sequence shown here is derived from an EMBL/GenBank/DDBJ whole genome shotgun (WGS) entry which is preliminary data.</text>
</comment>
<reference evidence="13" key="1">
    <citation type="submission" date="2020-04" db="EMBL/GenBank/DDBJ databases">
        <title>Draft genome resource of the tomato pathogen Pseudocercospora fuligena.</title>
        <authorList>
            <person name="Zaccaron A."/>
        </authorList>
    </citation>
    <scope>NUCLEOTIDE SEQUENCE</scope>
    <source>
        <strain evidence="13">PF001</strain>
    </source>
</reference>
<keyword evidence="6" id="KW-0862">Zinc</keyword>
<protein>
    <submittedName>
        <fullName evidence="13">N-acetyltransferase eso1</fullName>
    </submittedName>
</protein>
<evidence type="ECO:0000256" key="2">
    <source>
        <dbReference type="ARBA" id="ARBA00005816"/>
    </source>
</evidence>
<dbReference type="GO" id="GO:0007064">
    <property type="term" value="P:mitotic sister chromatid cohesion"/>
    <property type="evidence" value="ECO:0007669"/>
    <property type="project" value="TreeGrafter"/>
</dbReference>
<feature type="domain" description="N-acetyltransferase ESCO acetyl-transferase" evidence="12">
    <location>
        <begin position="391"/>
        <end position="422"/>
    </location>
</feature>
<keyword evidence="8" id="KW-0131">Cell cycle</keyword>
<feature type="region of interest" description="Disordered" evidence="10">
    <location>
        <begin position="1"/>
        <end position="121"/>
    </location>
</feature>
<evidence type="ECO:0000256" key="9">
    <source>
        <dbReference type="ARBA" id="ARBA00023315"/>
    </source>
</evidence>
<evidence type="ECO:0000256" key="4">
    <source>
        <dbReference type="ARBA" id="ARBA00022723"/>
    </source>
</evidence>